<sequence length="80" mass="8713">MHEVEPALRAILGLLRERSTSLLADETGVAEPLLVSLDLAPALPPRVTSRLRMCRMNSLDERSSRDPSSAAAAHLRSSLH</sequence>
<reference evidence="2" key="1">
    <citation type="submission" date="2014-09" db="EMBL/GenBank/DDBJ databases">
        <authorList>
            <person name="Magalhaes I.L.F."/>
            <person name="Oliveira U."/>
            <person name="Santos F.R."/>
            <person name="Vidigal T.H.D.A."/>
            <person name="Brescovit A.D."/>
            <person name="Santos A.J."/>
        </authorList>
    </citation>
    <scope>NUCLEOTIDE SEQUENCE</scope>
    <source>
        <tissue evidence="2">Shoot tissue taken approximately 20 cm above the soil surface</tissue>
    </source>
</reference>
<organism evidence="2">
    <name type="scientific">Arundo donax</name>
    <name type="common">Giant reed</name>
    <name type="synonym">Donax arundinaceus</name>
    <dbReference type="NCBI Taxonomy" id="35708"/>
    <lineage>
        <taxon>Eukaryota</taxon>
        <taxon>Viridiplantae</taxon>
        <taxon>Streptophyta</taxon>
        <taxon>Embryophyta</taxon>
        <taxon>Tracheophyta</taxon>
        <taxon>Spermatophyta</taxon>
        <taxon>Magnoliopsida</taxon>
        <taxon>Liliopsida</taxon>
        <taxon>Poales</taxon>
        <taxon>Poaceae</taxon>
        <taxon>PACMAD clade</taxon>
        <taxon>Arundinoideae</taxon>
        <taxon>Arundineae</taxon>
        <taxon>Arundo</taxon>
    </lineage>
</organism>
<name>A0A0A8ZAD9_ARUDO</name>
<dbReference type="EMBL" id="GBRH01263297">
    <property type="protein sequence ID" value="JAD34598.1"/>
    <property type="molecule type" value="Transcribed_RNA"/>
</dbReference>
<evidence type="ECO:0000313" key="2">
    <source>
        <dbReference type="EMBL" id="JAD34598.1"/>
    </source>
</evidence>
<feature type="region of interest" description="Disordered" evidence="1">
    <location>
        <begin position="58"/>
        <end position="80"/>
    </location>
</feature>
<feature type="compositionally biased region" description="Low complexity" evidence="1">
    <location>
        <begin position="66"/>
        <end position="80"/>
    </location>
</feature>
<evidence type="ECO:0000256" key="1">
    <source>
        <dbReference type="SAM" id="MobiDB-lite"/>
    </source>
</evidence>
<proteinExistence type="predicted"/>
<dbReference type="AlphaFoldDB" id="A0A0A8ZAD9"/>
<accession>A0A0A8ZAD9</accession>
<reference evidence="2" key="2">
    <citation type="journal article" date="2015" name="Data Brief">
        <title>Shoot transcriptome of the giant reed, Arundo donax.</title>
        <authorList>
            <person name="Barrero R.A."/>
            <person name="Guerrero F.D."/>
            <person name="Moolhuijzen P."/>
            <person name="Goolsby J.A."/>
            <person name="Tidwell J."/>
            <person name="Bellgard S.E."/>
            <person name="Bellgard M.I."/>
        </authorList>
    </citation>
    <scope>NUCLEOTIDE SEQUENCE</scope>
    <source>
        <tissue evidence="2">Shoot tissue taken approximately 20 cm above the soil surface</tissue>
    </source>
</reference>
<protein>
    <submittedName>
        <fullName evidence="2">Uncharacterized protein</fullName>
    </submittedName>
</protein>